<accession>A0A1K1Q3I3</accession>
<keyword evidence="1" id="KW-0732">Signal</keyword>
<dbReference type="Proteomes" id="UP000182248">
    <property type="component" value="Unassembled WGS sequence"/>
</dbReference>
<organism evidence="3 4">
    <name type="scientific">Sinomicrobium oceani</name>
    <dbReference type="NCBI Taxonomy" id="1150368"/>
    <lineage>
        <taxon>Bacteria</taxon>
        <taxon>Pseudomonadati</taxon>
        <taxon>Bacteroidota</taxon>
        <taxon>Flavobacteriia</taxon>
        <taxon>Flavobacteriales</taxon>
        <taxon>Flavobacteriaceae</taxon>
        <taxon>Sinomicrobium</taxon>
    </lineage>
</organism>
<sequence length="265" mass="29307">MYPKISNRRCKQLIVLCGCLLCSVTLGAQTIIAHRGASARAPENTVAAVKLGFALGADAVEIDIHRSADNKLMVIHDHTSERTTGVNYTVSGTKARDLRKLDAGSWKGEQFKGERIPFLKEVIRAVPREKTLVIELKTGPEVLPFLEKDIRKYGKGKNLVLISFYERTIVAAKAVFPDIPAYWLIGNLSTHTPETLIALAKKNNLDGLNMNYRLISAAIAEKVHHSGLKLLAYTVNDPEEAKKLKLLKVDAITTDIPETILMQLK</sequence>
<protein>
    <submittedName>
        <fullName evidence="3">Glycerophosphoryl diester phosphodiesterase</fullName>
    </submittedName>
</protein>
<dbReference type="RefSeq" id="WP_083564883.1">
    <property type="nucleotide sequence ID" value="NZ_FPJE01000011.1"/>
</dbReference>
<keyword evidence="4" id="KW-1185">Reference proteome</keyword>
<dbReference type="Pfam" id="PF03009">
    <property type="entry name" value="GDPD"/>
    <property type="match status" value="1"/>
</dbReference>
<dbReference type="InterPro" id="IPR030395">
    <property type="entry name" value="GP_PDE_dom"/>
</dbReference>
<dbReference type="EMBL" id="FPJE01000011">
    <property type="protein sequence ID" value="SFW54249.1"/>
    <property type="molecule type" value="Genomic_DNA"/>
</dbReference>
<dbReference type="PANTHER" id="PTHR46211:SF1">
    <property type="entry name" value="GLYCEROPHOSPHODIESTER PHOSPHODIESTERASE, CYTOPLASMIC"/>
    <property type="match status" value="1"/>
</dbReference>
<feature type="chain" id="PRO_5012656455" evidence="1">
    <location>
        <begin position="29"/>
        <end position="265"/>
    </location>
</feature>
<evidence type="ECO:0000313" key="4">
    <source>
        <dbReference type="Proteomes" id="UP000182248"/>
    </source>
</evidence>
<dbReference type="SUPFAM" id="SSF51695">
    <property type="entry name" value="PLC-like phosphodiesterases"/>
    <property type="match status" value="1"/>
</dbReference>
<name>A0A1K1Q3I3_9FLAO</name>
<proteinExistence type="predicted"/>
<dbReference type="Gene3D" id="3.20.20.190">
    <property type="entry name" value="Phosphatidylinositol (PI) phosphodiesterase"/>
    <property type="match status" value="1"/>
</dbReference>
<evidence type="ECO:0000256" key="1">
    <source>
        <dbReference type="SAM" id="SignalP"/>
    </source>
</evidence>
<evidence type="ECO:0000259" key="2">
    <source>
        <dbReference type="PROSITE" id="PS51704"/>
    </source>
</evidence>
<dbReference type="PROSITE" id="PS51704">
    <property type="entry name" value="GP_PDE"/>
    <property type="match status" value="1"/>
</dbReference>
<dbReference type="PANTHER" id="PTHR46211">
    <property type="entry name" value="GLYCEROPHOSPHORYL DIESTER PHOSPHODIESTERASE"/>
    <property type="match status" value="1"/>
</dbReference>
<reference evidence="3 4" key="1">
    <citation type="submission" date="2016-11" db="EMBL/GenBank/DDBJ databases">
        <authorList>
            <person name="Jaros S."/>
            <person name="Januszkiewicz K."/>
            <person name="Wedrychowicz H."/>
        </authorList>
    </citation>
    <scope>NUCLEOTIDE SEQUENCE [LARGE SCALE GENOMIC DNA]</scope>
    <source>
        <strain evidence="3 4">CGMCC 1.12145</strain>
    </source>
</reference>
<evidence type="ECO:0000313" key="3">
    <source>
        <dbReference type="EMBL" id="SFW54249.1"/>
    </source>
</evidence>
<dbReference type="OrthoDB" id="384721at2"/>
<dbReference type="STRING" id="1150368.SAMN02927921_02213"/>
<dbReference type="AlphaFoldDB" id="A0A1K1Q3I3"/>
<dbReference type="GO" id="GO:0008081">
    <property type="term" value="F:phosphoric diester hydrolase activity"/>
    <property type="evidence" value="ECO:0007669"/>
    <property type="project" value="InterPro"/>
</dbReference>
<gene>
    <name evidence="3" type="ORF">SAMN02927921_02213</name>
</gene>
<dbReference type="GO" id="GO:0006629">
    <property type="term" value="P:lipid metabolic process"/>
    <property type="evidence" value="ECO:0007669"/>
    <property type="project" value="InterPro"/>
</dbReference>
<feature type="domain" description="GP-PDE" evidence="2">
    <location>
        <begin position="29"/>
        <end position="264"/>
    </location>
</feature>
<dbReference type="InterPro" id="IPR017946">
    <property type="entry name" value="PLC-like_Pdiesterase_TIM-brl"/>
</dbReference>
<feature type="signal peptide" evidence="1">
    <location>
        <begin position="1"/>
        <end position="28"/>
    </location>
</feature>